<evidence type="ECO:0000313" key="1">
    <source>
        <dbReference type="EMBL" id="GBP92598.1"/>
    </source>
</evidence>
<proteinExistence type="predicted"/>
<dbReference type="Proteomes" id="UP000299102">
    <property type="component" value="Unassembled WGS sequence"/>
</dbReference>
<protein>
    <submittedName>
        <fullName evidence="1">Uncharacterized protein</fullName>
    </submittedName>
</protein>
<name>A0A4C1ZXZ2_EUMVA</name>
<gene>
    <name evidence="1" type="ORF">EVAR_65381_1</name>
</gene>
<evidence type="ECO:0000313" key="2">
    <source>
        <dbReference type="Proteomes" id="UP000299102"/>
    </source>
</evidence>
<keyword evidence="2" id="KW-1185">Reference proteome</keyword>
<dbReference type="EMBL" id="BGZK01002288">
    <property type="protein sequence ID" value="GBP92598.1"/>
    <property type="molecule type" value="Genomic_DNA"/>
</dbReference>
<organism evidence="1 2">
    <name type="scientific">Eumeta variegata</name>
    <name type="common">Bagworm moth</name>
    <name type="synonym">Eumeta japonica</name>
    <dbReference type="NCBI Taxonomy" id="151549"/>
    <lineage>
        <taxon>Eukaryota</taxon>
        <taxon>Metazoa</taxon>
        <taxon>Ecdysozoa</taxon>
        <taxon>Arthropoda</taxon>
        <taxon>Hexapoda</taxon>
        <taxon>Insecta</taxon>
        <taxon>Pterygota</taxon>
        <taxon>Neoptera</taxon>
        <taxon>Endopterygota</taxon>
        <taxon>Lepidoptera</taxon>
        <taxon>Glossata</taxon>
        <taxon>Ditrysia</taxon>
        <taxon>Tineoidea</taxon>
        <taxon>Psychidae</taxon>
        <taxon>Oiketicinae</taxon>
        <taxon>Eumeta</taxon>
    </lineage>
</organism>
<comment type="caution">
    <text evidence="1">The sequence shown here is derived from an EMBL/GenBank/DDBJ whole genome shotgun (WGS) entry which is preliminary data.</text>
</comment>
<sequence length="99" mass="11525">MAHGRAISSTAPAFQIEICVSSFSLPRRPSAGREPPHNKRYHRRRDNIASGVKWALNWRILPWWDSDPYAFRFEDVALDHPAAAARYLLTVHFQFKETY</sequence>
<dbReference type="AlphaFoldDB" id="A0A4C1ZXZ2"/>
<accession>A0A4C1ZXZ2</accession>
<reference evidence="1 2" key="1">
    <citation type="journal article" date="2019" name="Commun. Biol.">
        <title>The bagworm genome reveals a unique fibroin gene that provides high tensile strength.</title>
        <authorList>
            <person name="Kono N."/>
            <person name="Nakamura H."/>
            <person name="Ohtoshi R."/>
            <person name="Tomita M."/>
            <person name="Numata K."/>
            <person name="Arakawa K."/>
        </authorList>
    </citation>
    <scope>NUCLEOTIDE SEQUENCE [LARGE SCALE GENOMIC DNA]</scope>
</reference>